<comment type="caution">
    <text evidence="2">The sequence shown here is derived from an EMBL/GenBank/DDBJ whole genome shotgun (WGS) entry which is preliminary data.</text>
</comment>
<feature type="non-terminal residue" evidence="2">
    <location>
        <position position="1"/>
    </location>
</feature>
<protein>
    <submittedName>
        <fullName evidence="2">Uncharacterized protein</fullName>
    </submittedName>
</protein>
<dbReference type="Proteomes" id="UP001465976">
    <property type="component" value="Unassembled WGS sequence"/>
</dbReference>
<feature type="compositionally biased region" description="Polar residues" evidence="1">
    <location>
        <begin position="36"/>
        <end position="51"/>
    </location>
</feature>
<organism evidence="2 3">
    <name type="scientific">Marasmius crinis-equi</name>
    <dbReference type="NCBI Taxonomy" id="585013"/>
    <lineage>
        <taxon>Eukaryota</taxon>
        <taxon>Fungi</taxon>
        <taxon>Dikarya</taxon>
        <taxon>Basidiomycota</taxon>
        <taxon>Agaricomycotina</taxon>
        <taxon>Agaricomycetes</taxon>
        <taxon>Agaricomycetidae</taxon>
        <taxon>Agaricales</taxon>
        <taxon>Marasmiineae</taxon>
        <taxon>Marasmiaceae</taxon>
        <taxon>Marasmius</taxon>
    </lineage>
</organism>
<evidence type="ECO:0000256" key="1">
    <source>
        <dbReference type="SAM" id="MobiDB-lite"/>
    </source>
</evidence>
<dbReference type="EMBL" id="JBAHYK010000379">
    <property type="protein sequence ID" value="KAL0574642.1"/>
    <property type="molecule type" value="Genomic_DNA"/>
</dbReference>
<keyword evidence="3" id="KW-1185">Reference proteome</keyword>
<sequence>VWDPPGGAIEEGKIDVPWPMDAHEHERISASGPRAGQSTITRFLSGGTSSSRQEHRSMTEMYSKACVLFSRATSLANASSENMNTSARQQLLAARNHVDGLIDNFAGQLPPAPSSIGASVSEVHMGMLIHTLTYASIIQLANINPDARSSIKSIAAARGAIRLVPGPQASIISPVFGILWEIIGRVIIDDIRRLRQSRVGRNQLKAAEETIGRLGGTMEGFTRSTFIHYQMGKLREALGMDTLHA</sequence>
<proteinExistence type="predicted"/>
<gene>
    <name evidence="2" type="ORF">V5O48_007311</name>
</gene>
<feature type="region of interest" description="Disordered" evidence="1">
    <location>
        <begin position="28"/>
        <end position="57"/>
    </location>
</feature>
<name>A0ABR3FHI4_9AGAR</name>
<reference evidence="2 3" key="1">
    <citation type="submission" date="2024-02" db="EMBL/GenBank/DDBJ databases">
        <title>A draft genome for the cacao thread blight pathogen Marasmius crinis-equi.</title>
        <authorList>
            <person name="Cohen S.P."/>
            <person name="Baruah I.K."/>
            <person name="Amoako-Attah I."/>
            <person name="Bukari Y."/>
            <person name="Meinhardt L.W."/>
            <person name="Bailey B.A."/>
        </authorList>
    </citation>
    <scope>NUCLEOTIDE SEQUENCE [LARGE SCALE GENOMIC DNA]</scope>
    <source>
        <strain evidence="2 3">GH-76</strain>
    </source>
</reference>
<evidence type="ECO:0000313" key="2">
    <source>
        <dbReference type="EMBL" id="KAL0574642.1"/>
    </source>
</evidence>
<evidence type="ECO:0000313" key="3">
    <source>
        <dbReference type="Proteomes" id="UP001465976"/>
    </source>
</evidence>
<accession>A0ABR3FHI4</accession>